<feature type="domain" description="DEAD-box RNA helicase Q" evidence="15">
    <location>
        <begin position="1"/>
        <end position="29"/>
    </location>
</feature>
<dbReference type="OrthoDB" id="9805696at2"/>
<dbReference type="GO" id="GO:0003676">
    <property type="term" value="F:nucleic acid binding"/>
    <property type="evidence" value="ECO:0007669"/>
    <property type="project" value="InterPro"/>
</dbReference>
<evidence type="ECO:0000313" key="17">
    <source>
        <dbReference type="Proteomes" id="UP000185678"/>
    </source>
</evidence>
<feature type="compositionally biased region" description="Basic residues" evidence="12">
    <location>
        <begin position="602"/>
        <end position="614"/>
    </location>
</feature>
<dbReference type="EC" id="3.6.4.13" evidence="1"/>
<feature type="compositionally biased region" description="Basic residues" evidence="12">
    <location>
        <begin position="544"/>
        <end position="555"/>
    </location>
</feature>
<dbReference type="FunFam" id="3.40.50.300:FF:000108">
    <property type="entry name" value="ATP-dependent RNA helicase RhlE"/>
    <property type="match status" value="1"/>
</dbReference>
<accession>A0A1N7NHD7</accession>
<evidence type="ECO:0000259" key="13">
    <source>
        <dbReference type="PROSITE" id="PS51192"/>
    </source>
</evidence>
<evidence type="ECO:0000256" key="8">
    <source>
        <dbReference type="ARBA" id="ARBA00047984"/>
    </source>
</evidence>
<evidence type="ECO:0000256" key="5">
    <source>
        <dbReference type="ARBA" id="ARBA00022806"/>
    </source>
</evidence>
<feature type="compositionally biased region" description="Low complexity" evidence="12">
    <location>
        <begin position="559"/>
        <end position="574"/>
    </location>
</feature>
<keyword evidence="2" id="KW-0963">Cytoplasm</keyword>
<dbReference type="GO" id="GO:0005524">
    <property type="term" value="F:ATP binding"/>
    <property type="evidence" value="ECO:0007669"/>
    <property type="project" value="UniProtKB-KW"/>
</dbReference>
<feature type="compositionally biased region" description="Acidic residues" evidence="12">
    <location>
        <begin position="587"/>
        <end position="597"/>
    </location>
</feature>
<dbReference type="InterPro" id="IPR001650">
    <property type="entry name" value="Helicase_C-like"/>
</dbReference>
<dbReference type="PROSITE" id="PS51195">
    <property type="entry name" value="Q_MOTIF"/>
    <property type="match status" value="1"/>
</dbReference>
<dbReference type="InterPro" id="IPR050079">
    <property type="entry name" value="DEAD_box_RNA_helicase"/>
</dbReference>
<feature type="short sequence motif" description="Q motif" evidence="10">
    <location>
        <begin position="1"/>
        <end position="29"/>
    </location>
</feature>
<feature type="region of interest" description="Disordered" evidence="12">
    <location>
        <begin position="533"/>
        <end position="621"/>
    </location>
</feature>
<feature type="compositionally biased region" description="Low complexity" evidence="12">
    <location>
        <begin position="771"/>
        <end position="784"/>
    </location>
</feature>
<dbReference type="PROSITE" id="PS51194">
    <property type="entry name" value="HELICASE_CTER"/>
    <property type="match status" value="1"/>
</dbReference>
<dbReference type="EMBL" id="FTOA01000005">
    <property type="protein sequence ID" value="SIS97764.1"/>
    <property type="molecule type" value="Genomic_DNA"/>
</dbReference>
<evidence type="ECO:0000256" key="11">
    <source>
        <dbReference type="RuleBase" id="RU000492"/>
    </source>
</evidence>
<dbReference type="STRING" id="80876.SAMN05421779_105124"/>
<keyword evidence="17" id="KW-1185">Reference proteome</keyword>
<feature type="compositionally biased region" description="Basic and acidic residues" evidence="12">
    <location>
        <begin position="429"/>
        <end position="453"/>
    </location>
</feature>
<evidence type="ECO:0000256" key="6">
    <source>
        <dbReference type="ARBA" id="ARBA00022840"/>
    </source>
</evidence>
<dbReference type="GO" id="GO:0042255">
    <property type="term" value="P:ribosome assembly"/>
    <property type="evidence" value="ECO:0007669"/>
    <property type="project" value="UniProtKB-ARBA"/>
</dbReference>
<dbReference type="GO" id="GO:0003724">
    <property type="term" value="F:RNA helicase activity"/>
    <property type="evidence" value="ECO:0007669"/>
    <property type="project" value="UniProtKB-EC"/>
</dbReference>
<dbReference type="PROSITE" id="PS00039">
    <property type="entry name" value="DEAD_ATP_HELICASE"/>
    <property type="match status" value="1"/>
</dbReference>
<dbReference type="GO" id="GO:0009266">
    <property type="term" value="P:response to temperature stimulus"/>
    <property type="evidence" value="ECO:0007669"/>
    <property type="project" value="UniProtKB-ARBA"/>
</dbReference>
<dbReference type="SUPFAM" id="SSF52540">
    <property type="entry name" value="P-loop containing nucleoside triphosphate hydrolases"/>
    <property type="match status" value="1"/>
</dbReference>
<dbReference type="InterPro" id="IPR027417">
    <property type="entry name" value="P-loop_NTPase"/>
</dbReference>
<dbReference type="AlphaFoldDB" id="A0A1N7NHD7"/>
<dbReference type="PANTHER" id="PTHR47959">
    <property type="entry name" value="ATP-DEPENDENT RNA HELICASE RHLE-RELATED"/>
    <property type="match status" value="1"/>
</dbReference>
<evidence type="ECO:0000259" key="14">
    <source>
        <dbReference type="PROSITE" id="PS51194"/>
    </source>
</evidence>
<dbReference type="Proteomes" id="UP000185678">
    <property type="component" value="Unassembled WGS sequence"/>
</dbReference>
<dbReference type="GO" id="GO:0016787">
    <property type="term" value="F:hydrolase activity"/>
    <property type="evidence" value="ECO:0007669"/>
    <property type="project" value="UniProtKB-KW"/>
</dbReference>
<organism evidence="16 17">
    <name type="scientific">Insolitispirillum peregrinum</name>
    <dbReference type="NCBI Taxonomy" id="80876"/>
    <lineage>
        <taxon>Bacteria</taxon>
        <taxon>Pseudomonadati</taxon>
        <taxon>Pseudomonadota</taxon>
        <taxon>Alphaproteobacteria</taxon>
        <taxon>Rhodospirillales</taxon>
        <taxon>Novispirillaceae</taxon>
        <taxon>Insolitispirillum</taxon>
    </lineage>
</organism>
<evidence type="ECO:0000256" key="12">
    <source>
        <dbReference type="SAM" id="MobiDB-lite"/>
    </source>
</evidence>
<proteinExistence type="inferred from homology"/>
<dbReference type="RefSeq" id="WP_084194857.1">
    <property type="nucleotide sequence ID" value="NZ_FTOA01000005.1"/>
</dbReference>
<sequence>MNFSDLGLSPETIKAVEDVGYSTPTPIQEQAIPYVLMGRDVLGIAQTGTGKTASFTLPMIDVLAQGRAKARMPRSLILAPTRELANQVAENFTLYGKYHKLTMALLIGGESFSEQEKALERGVDVLIATPGRLMDLFDRGRILLRDVKVLVIDEADRMLDMGFIPDVERIVSMLPPLRQTLFFSATMDEPIRKLADAFLSNPKEVRVAPTQSTASTVSQHLLVVDEFDKREALRHILRTEEVRNAFIFCNRKRDVSVLYRSLNKHGFDVAQLHGDMPQQERTATLATFKAGNVRFLVCSDVAARGIDIADVSHVFNFDVPTHSEDYVHRIGRTGRAGREGRAFTIATPGDAKYVGFIEKLINTAIPRLEIEGIPPLELSEEAAKLARKAGKRPADKRRDRKRDDRPVEAAVSPSIETTPESAAVMAVEGRSEARAESRQDPRNRRDRDRDRGGRSRRNHPAWEVEEMDHGDDVLAFGSHVPAFILVDPGDFSSTEEDLLSDEAADQLIDEVVVVIDDSSDADDEELPPEMVTVVDAEEQSSRGGRSRRRRGGRNRGRGEAAAVVAGDDVAPDVAANDDAEPVAVVADAEESVADDAESAPKGRQKRTSRRRSKKVTTPQAAEVAAVVVQDQAPVSAEVVSEPAPVVIEEAAPAAAPAKPRRTRAKKVVAAEEAPVGVEAAPVVVSEEAAPAPAKPKRTRVAKKVAVVEEAPVAVDAAPVVVTEEAAPAPAKPKRTRVAKKVAVVEEAPVVIEEAAPAKPKRTRVAKKAAVVEEAPAVTEEAAPAKPRRTRTKKAAPAADE</sequence>
<feature type="domain" description="Helicase ATP-binding" evidence="13">
    <location>
        <begin position="32"/>
        <end position="205"/>
    </location>
</feature>
<dbReference type="InterPro" id="IPR014001">
    <property type="entry name" value="Helicase_ATP-bd"/>
</dbReference>
<evidence type="ECO:0000256" key="7">
    <source>
        <dbReference type="ARBA" id="ARBA00038437"/>
    </source>
</evidence>
<protein>
    <recommendedName>
        <fullName evidence="9">DEAD-box ATP-dependent RNA helicase RhpA</fullName>
        <ecNumber evidence="1">3.6.4.13</ecNumber>
    </recommendedName>
</protein>
<dbReference type="CDD" id="cd00268">
    <property type="entry name" value="DEADc"/>
    <property type="match status" value="1"/>
</dbReference>
<dbReference type="InterPro" id="IPR044742">
    <property type="entry name" value="DEAD/DEAH_RhlB"/>
</dbReference>
<dbReference type="Pfam" id="PF00271">
    <property type="entry name" value="Helicase_C"/>
    <property type="match status" value="1"/>
</dbReference>
<reference evidence="16 17" key="1">
    <citation type="submission" date="2017-01" db="EMBL/GenBank/DDBJ databases">
        <authorList>
            <person name="Mah S.A."/>
            <person name="Swanson W.J."/>
            <person name="Moy G.W."/>
            <person name="Vacquier V.D."/>
        </authorList>
    </citation>
    <scope>NUCLEOTIDE SEQUENCE [LARGE SCALE GENOMIC DNA]</scope>
    <source>
        <strain evidence="16 17">DSM 11589</strain>
    </source>
</reference>
<dbReference type="CDD" id="cd18787">
    <property type="entry name" value="SF2_C_DEAD"/>
    <property type="match status" value="1"/>
</dbReference>
<keyword evidence="6 11" id="KW-0067">ATP-binding</keyword>
<evidence type="ECO:0000256" key="1">
    <source>
        <dbReference type="ARBA" id="ARBA00012552"/>
    </source>
</evidence>
<dbReference type="Gene3D" id="3.40.50.300">
    <property type="entry name" value="P-loop containing nucleotide triphosphate hydrolases"/>
    <property type="match status" value="2"/>
</dbReference>
<dbReference type="InterPro" id="IPR014014">
    <property type="entry name" value="RNA_helicase_DEAD_Q_motif"/>
</dbReference>
<dbReference type="SMART" id="SM00487">
    <property type="entry name" value="DEXDc"/>
    <property type="match status" value="1"/>
</dbReference>
<comment type="similarity">
    <text evidence="7 11">Belongs to the DEAD box helicase family.</text>
</comment>
<feature type="domain" description="Helicase C-terminal" evidence="14">
    <location>
        <begin position="216"/>
        <end position="381"/>
    </location>
</feature>
<dbReference type="InterPro" id="IPR011545">
    <property type="entry name" value="DEAD/DEAH_box_helicase_dom"/>
</dbReference>
<gene>
    <name evidence="16" type="ORF">SAMN05421779_105124</name>
</gene>
<evidence type="ECO:0000259" key="15">
    <source>
        <dbReference type="PROSITE" id="PS51195"/>
    </source>
</evidence>
<feature type="region of interest" description="Disordered" evidence="12">
    <location>
        <begin position="384"/>
        <end position="463"/>
    </location>
</feature>
<feature type="compositionally biased region" description="Basic and acidic residues" evidence="12">
    <location>
        <begin position="392"/>
        <end position="407"/>
    </location>
</feature>
<dbReference type="GO" id="GO:0005829">
    <property type="term" value="C:cytosol"/>
    <property type="evidence" value="ECO:0007669"/>
    <property type="project" value="TreeGrafter"/>
</dbReference>
<name>A0A1N7NHD7_9PROT</name>
<evidence type="ECO:0000256" key="9">
    <source>
        <dbReference type="ARBA" id="ARBA00074363"/>
    </source>
</evidence>
<keyword evidence="5 11" id="KW-0347">Helicase</keyword>
<dbReference type="PANTHER" id="PTHR47959:SF13">
    <property type="entry name" value="ATP-DEPENDENT RNA HELICASE RHLE"/>
    <property type="match status" value="1"/>
</dbReference>
<evidence type="ECO:0000313" key="16">
    <source>
        <dbReference type="EMBL" id="SIS97764.1"/>
    </source>
</evidence>
<dbReference type="PROSITE" id="PS51192">
    <property type="entry name" value="HELICASE_ATP_BIND_1"/>
    <property type="match status" value="1"/>
</dbReference>
<keyword evidence="3 11" id="KW-0547">Nucleotide-binding</keyword>
<evidence type="ECO:0000256" key="4">
    <source>
        <dbReference type="ARBA" id="ARBA00022801"/>
    </source>
</evidence>
<evidence type="ECO:0000256" key="10">
    <source>
        <dbReference type="PROSITE-ProRule" id="PRU00552"/>
    </source>
</evidence>
<evidence type="ECO:0000256" key="2">
    <source>
        <dbReference type="ARBA" id="ARBA00022490"/>
    </source>
</evidence>
<feature type="region of interest" description="Disordered" evidence="12">
    <location>
        <begin position="771"/>
        <end position="800"/>
    </location>
</feature>
<dbReference type="InterPro" id="IPR000629">
    <property type="entry name" value="RNA-helicase_DEAD-box_CS"/>
</dbReference>
<comment type="catalytic activity">
    <reaction evidence="8">
        <text>ATP + H2O = ADP + phosphate + H(+)</text>
        <dbReference type="Rhea" id="RHEA:13065"/>
        <dbReference type="ChEBI" id="CHEBI:15377"/>
        <dbReference type="ChEBI" id="CHEBI:15378"/>
        <dbReference type="ChEBI" id="CHEBI:30616"/>
        <dbReference type="ChEBI" id="CHEBI:43474"/>
        <dbReference type="ChEBI" id="CHEBI:456216"/>
        <dbReference type="EC" id="3.6.4.13"/>
    </reaction>
</comment>
<evidence type="ECO:0000256" key="3">
    <source>
        <dbReference type="ARBA" id="ARBA00022741"/>
    </source>
</evidence>
<dbReference type="SMART" id="SM00490">
    <property type="entry name" value="HELICc"/>
    <property type="match status" value="1"/>
</dbReference>
<keyword evidence="4 11" id="KW-0378">Hydrolase</keyword>
<dbReference type="Pfam" id="PF00270">
    <property type="entry name" value="DEAD"/>
    <property type="match status" value="1"/>
</dbReference>